<sequence length="185" mass="20982">MSFTYAVDNVPALDHSGLSRASRSLTTIPSGGRFKGMTKKSMMDHEIRVPHDMVSLEGITNLGYKGLTFYGSFANYNRKLQAAPIKNIIYPNYDMVHLVESSDGTVIAKGNAEFSDAIYYDVQNAIEEYWASGNLRRVQPHCIKRYFAFYVCEGVFRKPMCQFLTANDQNTIRFCEGLKGMGMRW</sequence>
<dbReference type="EMBL" id="JASBWT010000091">
    <property type="protein sequence ID" value="KAJ9090738.1"/>
    <property type="molecule type" value="Genomic_DNA"/>
</dbReference>
<evidence type="ECO:0000313" key="2">
    <source>
        <dbReference type="Proteomes" id="UP001227268"/>
    </source>
</evidence>
<evidence type="ECO:0000313" key="1">
    <source>
        <dbReference type="EMBL" id="KAJ9090738.1"/>
    </source>
</evidence>
<gene>
    <name evidence="1" type="ORF">QFC21_007376</name>
</gene>
<keyword evidence="2" id="KW-1185">Reference proteome</keyword>
<organism evidence="1 2">
    <name type="scientific">Naganishia friedmannii</name>
    <dbReference type="NCBI Taxonomy" id="89922"/>
    <lineage>
        <taxon>Eukaryota</taxon>
        <taxon>Fungi</taxon>
        <taxon>Dikarya</taxon>
        <taxon>Basidiomycota</taxon>
        <taxon>Agaricomycotina</taxon>
        <taxon>Tremellomycetes</taxon>
        <taxon>Filobasidiales</taxon>
        <taxon>Filobasidiaceae</taxon>
        <taxon>Naganishia</taxon>
    </lineage>
</organism>
<proteinExistence type="predicted"/>
<reference evidence="1" key="1">
    <citation type="submission" date="2023-04" db="EMBL/GenBank/DDBJ databases">
        <title>Draft Genome sequencing of Naganishia species isolated from polar environments using Oxford Nanopore Technology.</title>
        <authorList>
            <person name="Leo P."/>
            <person name="Venkateswaran K."/>
        </authorList>
    </citation>
    <scope>NUCLEOTIDE SEQUENCE</scope>
    <source>
        <strain evidence="1">MNA-CCFEE 5423</strain>
    </source>
</reference>
<accession>A0ACC2UV66</accession>
<dbReference type="Proteomes" id="UP001227268">
    <property type="component" value="Unassembled WGS sequence"/>
</dbReference>
<comment type="caution">
    <text evidence="1">The sequence shown here is derived from an EMBL/GenBank/DDBJ whole genome shotgun (WGS) entry which is preliminary data.</text>
</comment>
<name>A0ACC2UV66_9TREE</name>
<protein>
    <submittedName>
        <fullName evidence="1">Uncharacterized protein</fullName>
    </submittedName>
</protein>